<organism evidence="6 7">
    <name type="scientific">Williamsia marianensis</name>
    <dbReference type="NCBI Taxonomy" id="85044"/>
    <lineage>
        <taxon>Bacteria</taxon>
        <taxon>Bacillati</taxon>
        <taxon>Actinomycetota</taxon>
        <taxon>Actinomycetes</taxon>
        <taxon>Mycobacteriales</taxon>
        <taxon>Nocardiaceae</taxon>
        <taxon>Williamsia</taxon>
    </lineage>
</organism>
<feature type="domain" description="Zinc finger DksA/TraR C4-type" evidence="5">
    <location>
        <begin position="104"/>
        <end position="137"/>
    </location>
</feature>
<dbReference type="PANTHER" id="PTHR33823:SF2">
    <property type="entry name" value="RNA POLYMERASE-BINDING TRANSCRIPTION FACTOR DKSA"/>
    <property type="match status" value="1"/>
</dbReference>
<evidence type="ECO:0000256" key="1">
    <source>
        <dbReference type="ARBA" id="ARBA00022723"/>
    </source>
</evidence>
<evidence type="ECO:0000259" key="5">
    <source>
        <dbReference type="Pfam" id="PF01258"/>
    </source>
</evidence>
<dbReference type="EMBL" id="RBKV01000001">
    <property type="protein sequence ID" value="RKR96755.1"/>
    <property type="molecule type" value="Genomic_DNA"/>
</dbReference>
<dbReference type="InterPro" id="IPR020458">
    <property type="entry name" value="Znf_DskA_TraR_CS"/>
</dbReference>
<keyword evidence="2" id="KW-0863">Zinc-finger</keyword>
<name>A0A495K7J6_WILMA</name>
<keyword evidence="3" id="KW-0862">Zinc</keyword>
<protein>
    <submittedName>
        <fullName evidence="6">TraR/DksA family transcriptional regulator</fullName>
    </submittedName>
</protein>
<proteinExistence type="predicted"/>
<evidence type="ECO:0000256" key="3">
    <source>
        <dbReference type="ARBA" id="ARBA00022833"/>
    </source>
</evidence>
<dbReference type="PRINTS" id="PR00618">
    <property type="entry name" value="DKSAZNFINGER"/>
</dbReference>
<evidence type="ECO:0000313" key="7">
    <source>
        <dbReference type="Proteomes" id="UP000274762"/>
    </source>
</evidence>
<evidence type="ECO:0000256" key="4">
    <source>
        <dbReference type="PROSITE-ProRule" id="PRU00510"/>
    </source>
</evidence>
<feature type="zinc finger region" description="dksA C4-type" evidence="4">
    <location>
        <begin position="109"/>
        <end position="133"/>
    </location>
</feature>
<dbReference type="Pfam" id="PF01258">
    <property type="entry name" value="zf-dskA_traR"/>
    <property type="match status" value="1"/>
</dbReference>
<dbReference type="Proteomes" id="UP000274762">
    <property type="component" value="Unassembled WGS sequence"/>
</dbReference>
<keyword evidence="1" id="KW-0479">Metal-binding</keyword>
<dbReference type="SUPFAM" id="SSF57716">
    <property type="entry name" value="Glucocorticoid receptor-like (DNA-binding domain)"/>
    <property type="match status" value="1"/>
</dbReference>
<reference evidence="6 7" key="1">
    <citation type="submission" date="2018-10" db="EMBL/GenBank/DDBJ databases">
        <title>Sequencing the genomes of 1000 actinobacteria strains.</title>
        <authorList>
            <person name="Klenk H.-P."/>
        </authorList>
    </citation>
    <scope>NUCLEOTIDE SEQUENCE [LARGE SCALE GENOMIC DNA]</scope>
    <source>
        <strain evidence="6 7">DSM 44343</strain>
    </source>
</reference>
<gene>
    <name evidence="6" type="ORF">DFJ75_3609</name>
</gene>
<comment type="caution">
    <text evidence="6">The sequence shown here is derived from an EMBL/GenBank/DDBJ whole genome shotgun (WGS) entry which is preliminary data.</text>
</comment>
<dbReference type="GO" id="GO:0008270">
    <property type="term" value="F:zinc ion binding"/>
    <property type="evidence" value="ECO:0007669"/>
    <property type="project" value="UniProtKB-KW"/>
</dbReference>
<dbReference type="AlphaFoldDB" id="A0A495K7J6"/>
<dbReference type="PROSITE" id="PS51128">
    <property type="entry name" value="ZF_DKSA_2"/>
    <property type="match status" value="1"/>
</dbReference>
<dbReference type="InterPro" id="IPR020460">
    <property type="entry name" value="Znf_C4-type_bac"/>
</dbReference>
<dbReference type="InterPro" id="IPR000962">
    <property type="entry name" value="Znf_DskA_TraR"/>
</dbReference>
<evidence type="ECO:0000256" key="2">
    <source>
        <dbReference type="ARBA" id="ARBA00022771"/>
    </source>
</evidence>
<dbReference type="PROSITE" id="PS01102">
    <property type="entry name" value="ZF_DKSA_1"/>
    <property type="match status" value="1"/>
</dbReference>
<accession>A0A495K7J6</accession>
<sequence length="142" mass="15388">MWVLVATGQYPPDVSGDPYHRSMNHDLDRKALVDERAATLALIETMSARLRSVVEAGADASSDDEHDPEGSTLAFERGQLVAQVARSKARLTEIDAAMARLGLGTYGICEQCGNEIGEARLEALPAARLCITCASRSQSRQW</sequence>
<dbReference type="PANTHER" id="PTHR33823">
    <property type="entry name" value="RNA POLYMERASE-BINDING TRANSCRIPTION FACTOR DKSA-RELATED"/>
    <property type="match status" value="1"/>
</dbReference>
<evidence type="ECO:0000313" key="6">
    <source>
        <dbReference type="EMBL" id="RKR96755.1"/>
    </source>
</evidence>
<dbReference type="Gene3D" id="1.20.120.910">
    <property type="entry name" value="DksA, coiled-coil domain"/>
    <property type="match status" value="1"/>
</dbReference>